<sequence>MQRHYANPELNYNNSFGAKPEIMETAKASEGDNVLGMRASDAGKASKQPRADGGRLPGARSPDEKKPMALPDKKDILPKPIKQQFGSLCAPLIIRKGVRRRKTKKPERSAREENSKPSL</sequence>
<gene>
    <name evidence="2" type="ORF">NDU88_007472</name>
</gene>
<organism evidence="2 3">
    <name type="scientific">Pleurodeles waltl</name>
    <name type="common">Iberian ribbed newt</name>
    <dbReference type="NCBI Taxonomy" id="8319"/>
    <lineage>
        <taxon>Eukaryota</taxon>
        <taxon>Metazoa</taxon>
        <taxon>Chordata</taxon>
        <taxon>Craniata</taxon>
        <taxon>Vertebrata</taxon>
        <taxon>Euteleostomi</taxon>
        <taxon>Amphibia</taxon>
        <taxon>Batrachia</taxon>
        <taxon>Caudata</taxon>
        <taxon>Salamandroidea</taxon>
        <taxon>Salamandridae</taxon>
        <taxon>Pleurodelinae</taxon>
        <taxon>Pleurodeles</taxon>
    </lineage>
</organism>
<dbReference type="Proteomes" id="UP001066276">
    <property type="component" value="Chromosome 11"/>
</dbReference>
<feature type="compositionally biased region" description="Basic and acidic residues" evidence="1">
    <location>
        <begin position="106"/>
        <end position="119"/>
    </location>
</feature>
<protein>
    <submittedName>
        <fullName evidence="2">Uncharacterized protein</fullName>
    </submittedName>
</protein>
<evidence type="ECO:0000313" key="2">
    <source>
        <dbReference type="EMBL" id="KAJ1094395.1"/>
    </source>
</evidence>
<proteinExistence type="predicted"/>
<evidence type="ECO:0000313" key="3">
    <source>
        <dbReference type="Proteomes" id="UP001066276"/>
    </source>
</evidence>
<name>A0AAV7LS58_PLEWA</name>
<keyword evidence="3" id="KW-1185">Reference proteome</keyword>
<feature type="region of interest" description="Disordered" evidence="1">
    <location>
        <begin position="27"/>
        <end position="82"/>
    </location>
</feature>
<evidence type="ECO:0000256" key="1">
    <source>
        <dbReference type="SAM" id="MobiDB-lite"/>
    </source>
</evidence>
<dbReference type="EMBL" id="JANPWB010000015">
    <property type="protein sequence ID" value="KAJ1094395.1"/>
    <property type="molecule type" value="Genomic_DNA"/>
</dbReference>
<feature type="compositionally biased region" description="Basic residues" evidence="1">
    <location>
        <begin position="96"/>
        <end position="105"/>
    </location>
</feature>
<comment type="caution">
    <text evidence="2">The sequence shown here is derived from an EMBL/GenBank/DDBJ whole genome shotgun (WGS) entry which is preliminary data.</text>
</comment>
<reference evidence="2" key="1">
    <citation type="journal article" date="2022" name="bioRxiv">
        <title>Sequencing and chromosome-scale assembly of the giantPleurodeles waltlgenome.</title>
        <authorList>
            <person name="Brown T."/>
            <person name="Elewa A."/>
            <person name="Iarovenko S."/>
            <person name="Subramanian E."/>
            <person name="Araus A.J."/>
            <person name="Petzold A."/>
            <person name="Susuki M."/>
            <person name="Suzuki K.-i.T."/>
            <person name="Hayashi T."/>
            <person name="Toyoda A."/>
            <person name="Oliveira C."/>
            <person name="Osipova E."/>
            <person name="Leigh N.D."/>
            <person name="Simon A."/>
            <person name="Yun M.H."/>
        </authorList>
    </citation>
    <scope>NUCLEOTIDE SEQUENCE</scope>
    <source>
        <strain evidence="2">20211129_DDA</strain>
        <tissue evidence="2">Liver</tissue>
    </source>
</reference>
<accession>A0AAV7LS58</accession>
<dbReference type="AlphaFoldDB" id="A0AAV7LS58"/>
<feature type="region of interest" description="Disordered" evidence="1">
    <location>
        <begin position="96"/>
        <end position="119"/>
    </location>
</feature>
<feature type="compositionally biased region" description="Basic and acidic residues" evidence="1">
    <location>
        <begin position="61"/>
        <end position="77"/>
    </location>
</feature>